<dbReference type="FunFam" id="2.10.230.10:FF:000002">
    <property type="entry name" value="Molecular chaperone DnaJ"/>
    <property type="match status" value="1"/>
</dbReference>
<keyword evidence="5" id="KW-0143">Chaperone</keyword>
<dbReference type="FunFam" id="1.10.287.110:FF:000037">
    <property type="entry name" value="Chaperone protein dnaJ A6 chloroplastic"/>
    <property type="match status" value="1"/>
</dbReference>
<dbReference type="InParanoid" id="A0A200QL96"/>
<evidence type="ECO:0000256" key="2">
    <source>
        <dbReference type="ARBA" id="ARBA00022737"/>
    </source>
</evidence>
<evidence type="ECO:0000256" key="3">
    <source>
        <dbReference type="ARBA" id="ARBA00022771"/>
    </source>
</evidence>
<dbReference type="Gene3D" id="2.60.260.20">
    <property type="entry name" value="Urease metallochaperone UreE, N-terminal domain"/>
    <property type="match status" value="2"/>
</dbReference>
<dbReference type="InterPro" id="IPR012724">
    <property type="entry name" value="DnaJ"/>
</dbReference>
<dbReference type="Pfam" id="PF00226">
    <property type="entry name" value="DnaJ"/>
    <property type="match status" value="1"/>
</dbReference>
<dbReference type="SUPFAM" id="SSF49493">
    <property type="entry name" value="HSP40/DnaJ peptide-binding domain"/>
    <property type="match status" value="2"/>
</dbReference>
<evidence type="ECO:0000256" key="4">
    <source>
        <dbReference type="ARBA" id="ARBA00022833"/>
    </source>
</evidence>
<evidence type="ECO:0000256" key="5">
    <source>
        <dbReference type="ARBA" id="ARBA00023186"/>
    </source>
</evidence>
<evidence type="ECO:0000256" key="7">
    <source>
        <dbReference type="SAM" id="MobiDB-lite"/>
    </source>
</evidence>
<organism evidence="10 11">
    <name type="scientific">Macleaya cordata</name>
    <name type="common">Five-seeded plume-poppy</name>
    <name type="synonym">Bocconia cordata</name>
    <dbReference type="NCBI Taxonomy" id="56857"/>
    <lineage>
        <taxon>Eukaryota</taxon>
        <taxon>Viridiplantae</taxon>
        <taxon>Streptophyta</taxon>
        <taxon>Embryophyta</taxon>
        <taxon>Tracheophyta</taxon>
        <taxon>Spermatophyta</taxon>
        <taxon>Magnoliopsida</taxon>
        <taxon>Ranunculales</taxon>
        <taxon>Papaveraceae</taxon>
        <taxon>Papaveroideae</taxon>
        <taxon>Macleaya</taxon>
    </lineage>
</organism>
<dbReference type="GO" id="GO:0009408">
    <property type="term" value="P:response to heat"/>
    <property type="evidence" value="ECO:0007669"/>
    <property type="project" value="InterPro"/>
</dbReference>
<dbReference type="InterPro" id="IPR002939">
    <property type="entry name" value="DnaJ_C"/>
</dbReference>
<dbReference type="PANTHER" id="PTHR43096">
    <property type="entry name" value="DNAJ HOMOLOG 1, MITOCHONDRIAL-RELATED"/>
    <property type="match status" value="1"/>
</dbReference>
<dbReference type="HAMAP" id="MF_01152">
    <property type="entry name" value="DnaJ"/>
    <property type="match status" value="1"/>
</dbReference>
<dbReference type="GO" id="GO:0009535">
    <property type="term" value="C:chloroplast thylakoid membrane"/>
    <property type="evidence" value="ECO:0007669"/>
    <property type="project" value="TreeGrafter"/>
</dbReference>
<dbReference type="SUPFAM" id="SSF46565">
    <property type="entry name" value="Chaperone J-domain"/>
    <property type="match status" value="1"/>
</dbReference>
<dbReference type="GO" id="GO:0008270">
    <property type="term" value="F:zinc ion binding"/>
    <property type="evidence" value="ECO:0007669"/>
    <property type="project" value="UniProtKB-KW"/>
</dbReference>
<evidence type="ECO:0000256" key="1">
    <source>
        <dbReference type="ARBA" id="ARBA00022723"/>
    </source>
</evidence>
<dbReference type="Gene3D" id="1.10.287.110">
    <property type="entry name" value="DnaJ domain"/>
    <property type="match status" value="1"/>
</dbReference>
<dbReference type="PROSITE" id="PS50076">
    <property type="entry name" value="DNAJ_2"/>
    <property type="match status" value="1"/>
</dbReference>
<dbReference type="PRINTS" id="PR00625">
    <property type="entry name" value="JDOMAIN"/>
</dbReference>
<dbReference type="CDD" id="cd10719">
    <property type="entry name" value="DnaJ_zf"/>
    <property type="match status" value="1"/>
</dbReference>
<dbReference type="PROSITE" id="PS51188">
    <property type="entry name" value="ZF_CR"/>
    <property type="match status" value="1"/>
</dbReference>
<feature type="domain" description="J" evidence="8">
    <location>
        <begin position="84"/>
        <end position="148"/>
    </location>
</feature>
<evidence type="ECO:0000313" key="11">
    <source>
        <dbReference type="Proteomes" id="UP000195402"/>
    </source>
</evidence>
<dbReference type="FunCoup" id="A0A200QL96">
    <property type="interactions" value="387"/>
</dbReference>
<keyword evidence="2" id="KW-0677">Repeat</keyword>
<dbReference type="OMA" id="LWGSIKN"/>
<proteinExistence type="inferred from homology"/>
<evidence type="ECO:0000259" key="8">
    <source>
        <dbReference type="PROSITE" id="PS50076"/>
    </source>
</evidence>
<keyword evidence="4 6" id="KW-0862">Zinc</keyword>
<dbReference type="InterPro" id="IPR036410">
    <property type="entry name" value="HSP_DnaJ_Cys-rich_dom_sf"/>
</dbReference>
<dbReference type="InterPro" id="IPR001623">
    <property type="entry name" value="DnaJ_domain"/>
</dbReference>
<feature type="zinc finger region" description="CR-type" evidence="6">
    <location>
        <begin position="212"/>
        <end position="294"/>
    </location>
</feature>
<evidence type="ECO:0000313" key="10">
    <source>
        <dbReference type="EMBL" id="OVA11201.1"/>
    </source>
</evidence>
<name>A0A200QL96_MACCD</name>
<dbReference type="SUPFAM" id="SSF57938">
    <property type="entry name" value="DnaJ/Hsp40 cysteine-rich domain"/>
    <property type="match status" value="1"/>
</dbReference>
<keyword evidence="10" id="KW-0346">Stress response</keyword>
<dbReference type="GO" id="GO:0031072">
    <property type="term" value="F:heat shock protein binding"/>
    <property type="evidence" value="ECO:0007669"/>
    <property type="project" value="InterPro"/>
</dbReference>
<evidence type="ECO:0000259" key="9">
    <source>
        <dbReference type="PROSITE" id="PS51188"/>
    </source>
</evidence>
<accession>A0A200QL96</accession>
<dbReference type="AlphaFoldDB" id="A0A200QL96"/>
<reference evidence="10 11" key="1">
    <citation type="journal article" date="2017" name="Mol. Plant">
        <title>The Genome of Medicinal Plant Macleaya cordata Provides New Insights into Benzylisoquinoline Alkaloids Metabolism.</title>
        <authorList>
            <person name="Liu X."/>
            <person name="Liu Y."/>
            <person name="Huang P."/>
            <person name="Ma Y."/>
            <person name="Qing Z."/>
            <person name="Tang Q."/>
            <person name="Cao H."/>
            <person name="Cheng P."/>
            <person name="Zheng Y."/>
            <person name="Yuan Z."/>
            <person name="Zhou Y."/>
            <person name="Liu J."/>
            <person name="Tang Z."/>
            <person name="Zhuo Y."/>
            <person name="Zhang Y."/>
            <person name="Yu L."/>
            <person name="Huang J."/>
            <person name="Yang P."/>
            <person name="Peng Q."/>
            <person name="Zhang J."/>
            <person name="Jiang W."/>
            <person name="Zhang Z."/>
            <person name="Lin K."/>
            <person name="Ro D.K."/>
            <person name="Chen X."/>
            <person name="Xiong X."/>
            <person name="Shang Y."/>
            <person name="Huang S."/>
            <person name="Zeng J."/>
        </authorList>
    </citation>
    <scope>NUCLEOTIDE SEQUENCE [LARGE SCALE GENOMIC DNA]</scope>
    <source>
        <strain evidence="11">cv. BLH2017</strain>
        <tissue evidence="10">Root</tissue>
    </source>
</reference>
<dbReference type="NCBIfam" id="TIGR02349">
    <property type="entry name" value="DnaJ_bact"/>
    <property type="match status" value="1"/>
</dbReference>
<dbReference type="GO" id="GO:0042026">
    <property type="term" value="P:protein refolding"/>
    <property type="evidence" value="ECO:0007669"/>
    <property type="project" value="TreeGrafter"/>
</dbReference>
<keyword evidence="11" id="KW-1185">Reference proteome</keyword>
<dbReference type="STRING" id="56857.A0A200QL96"/>
<evidence type="ECO:0000256" key="6">
    <source>
        <dbReference type="PROSITE-ProRule" id="PRU00546"/>
    </source>
</evidence>
<keyword evidence="1 6" id="KW-0479">Metal-binding</keyword>
<comment type="caution">
    <text evidence="10">The sequence shown here is derived from an EMBL/GenBank/DDBJ whole genome shotgun (WGS) entry which is preliminary data.</text>
</comment>
<dbReference type="InterPro" id="IPR008971">
    <property type="entry name" value="HSP40/DnaJ_pept-bd"/>
</dbReference>
<dbReference type="CDD" id="cd06257">
    <property type="entry name" value="DnaJ"/>
    <property type="match status" value="1"/>
</dbReference>
<protein>
    <submittedName>
        <fullName evidence="10">Heat shock protein DnaJ</fullName>
    </submittedName>
</protein>
<dbReference type="FunFam" id="2.60.260.20:FF:000005">
    <property type="entry name" value="Chaperone protein dnaJ 1, mitochondrial"/>
    <property type="match status" value="1"/>
</dbReference>
<keyword evidence="3 6" id="KW-0863">Zinc-finger</keyword>
<dbReference type="InterPro" id="IPR018253">
    <property type="entry name" value="DnaJ_domain_CS"/>
</dbReference>
<dbReference type="Pfam" id="PF01556">
    <property type="entry name" value="DnaJ_C"/>
    <property type="match status" value="1"/>
</dbReference>
<dbReference type="PROSITE" id="PS00636">
    <property type="entry name" value="DNAJ_1"/>
    <property type="match status" value="1"/>
</dbReference>
<dbReference type="OrthoDB" id="10256793at2759"/>
<dbReference type="PANTHER" id="PTHR43096:SF26">
    <property type="entry name" value="CR-TYPE DOMAIN-CONTAINING PROTEIN"/>
    <property type="match status" value="1"/>
</dbReference>
<gene>
    <name evidence="10" type="ORF">BVC80_1749g24</name>
</gene>
<dbReference type="Pfam" id="PF00684">
    <property type="entry name" value="DnaJ_CXXCXGXG"/>
    <property type="match status" value="1"/>
</dbReference>
<dbReference type="EMBL" id="MVGT01001726">
    <property type="protein sequence ID" value="OVA11201.1"/>
    <property type="molecule type" value="Genomic_DNA"/>
</dbReference>
<dbReference type="InterPro" id="IPR001305">
    <property type="entry name" value="HSP_DnaJ_Cys-rich_dom"/>
</dbReference>
<dbReference type="InterPro" id="IPR036869">
    <property type="entry name" value="J_dom_sf"/>
</dbReference>
<dbReference type="GO" id="GO:0051082">
    <property type="term" value="F:unfolded protein binding"/>
    <property type="evidence" value="ECO:0007669"/>
    <property type="project" value="InterPro"/>
</dbReference>
<dbReference type="SMART" id="SM00271">
    <property type="entry name" value="DnaJ"/>
    <property type="match status" value="1"/>
</dbReference>
<dbReference type="Proteomes" id="UP000195402">
    <property type="component" value="Unassembled WGS sequence"/>
</dbReference>
<dbReference type="GO" id="GO:0005524">
    <property type="term" value="F:ATP binding"/>
    <property type="evidence" value="ECO:0007669"/>
    <property type="project" value="InterPro"/>
</dbReference>
<feature type="region of interest" description="Disordered" evidence="7">
    <location>
        <begin position="440"/>
        <end position="466"/>
    </location>
</feature>
<dbReference type="Gene3D" id="2.10.230.10">
    <property type="entry name" value="Heat shock protein DnaJ, cysteine-rich domain"/>
    <property type="match status" value="1"/>
</dbReference>
<sequence length="532" mass="58816">MPIIHHSYCYNNPILNPTNASTSKLPWITNSSNPLIKKFGFSNTFPTLTLKSSFFGFKDQWIRNPSFTSFGRRNSTIRASGGSDYYSKLNLTRNATLQEIKNSYRKLARQYHPDMNKSPGAEEKFKEISAAYEVLSDDEKRSLYDRFGEAGLQGEFDRSGFDSQGVDPFEVFDSFFGEPNGFFGGSNLRNRRNQSLDIRFDLYLSFEESVFGGQKDIEVSYFETCDDCDGTGAKSKSCIRSCTDCGGRGGVMKSQRTPFGLMSQVTTCLKCGGDGKIISDHCRRCGGQGKVQLKRNIKIVIPPGVSEGANMQIQGEGNFDKKRGIAGDLYLFVHIKQKAGVWRDGLNLYSKISIDYSEAILGTLVKVETVEGFRDLQIPPGTQPGDTIKLTSMGIPNIKKPSVRGDHYFVVNVEIPKEISDAERVLVQELCSLKASRKAHSVPSSGTSEADLDKDTVKTQPNNVSGKGIRKVSSLWGSIRNFLGGFLCCIFNFCASSGKNSLPERGLLRMVSCKLLKQRDGSPPSKATAEHC</sequence>
<feature type="domain" description="CR-type" evidence="9">
    <location>
        <begin position="212"/>
        <end position="294"/>
    </location>
</feature>
<dbReference type="CDD" id="cd10747">
    <property type="entry name" value="DnaJ_C"/>
    <property type="match status" value="1"/>
</dbReference>